<organism evidence="7 8">
    <name type="scientific">Brassica campestris</name>
    <name type="common">Field mustard</name>
    <dbReference type="NCBI Taxonomy" id="3711"/>
    <lineage>
        <taxon>Eukaryota</taxon>
        <taxon>Viridiplantae</taxon>
        <taxon>Streptophyta</taxon>
        <taxon>Embryophyta</taxon>
        <taxon>Tracheophyta</taxon>
        <taxon>Spermatophyta</taxon>
        <taxon>Magnoliopsida</taxon>
        <taxon>eudicotyledons</taxon>
        <taxon>Gunneridae</taxon>
        <taxon>Pentapetalae</taxon>
        <taxon>rosids</taxon>
        <taxon>malvids</taxon>
        <taxon>Brassicales</taxon>
        <taxon>Brassicaceae</taxon>
        <taxon>Brassiceae</taxon>
        <taxon>Brassica</taxon>
    </lineage>
</organism>
<protein>
    <recommendedName>
        <fullName evidence="9">3-oxoacyl-[acyl-carrier-protein] reductase</fullName>
    </recommendedName>
</protein>
<evidence type="ECO:0000313" key="7">
    <source>
        <dbReference type="EnsemblPlants" id="Bra037939.1-P"/>
    </source>
</evidence>
<dbReference type="HOGENOM" id="CLU_549046_0_0_1"/>
<dbReference type="EnsemblPlants" id="Bra037939.1">
    <property type="protein sequence ID" value="Bra037939.1-P"/>
    <property type="gene ID" value="Bra037939"/>
</dbReference>
<dbReference type="STRING" id="51351.M4FA25"/>
<evidence type="ECO:0000256" key="3">
    <source>
        <dbReference type="ARBA" id="ARBA00022528"/>
    </source>
</evidence>
<sequence length="497" mass="55259">MGAMCNMQTNQLFLTLIDPHVHYNPIPVKNPHTSSRRIDDPGLIAACHCGAEYRTKYSASIETHTATSVDSAHRKSIDMAKVESVDSTHHQRVTNESYEIAGGVDNHFKYYIGHHTRPLRTQLRSTDDPSFENAPLTVIELGDSTRRRNNLFRTHVLPISKISKNNKHYNRTTTKRPNGFGSRSTAEQVTQHCFLPYSHLTAIITGGTSGIGAETTRVLAKRGVRVVMAVRDMKKAEIVKERIVRESPEADIVLLEIDLSSLSSVARFCSQFLSQDLPLNIIINNAGIFSPNLEFSEEKIELTFATNFLGHYLLTEMLIKKMIDTAKKSGIEGRVINLTSVIHSWVKPDCFSFPELLHPIKYNGTKAYAQSKLATILHAKALSRRLKDRNANVTINAVHPGIVKTGIIRAHKGLLTDSLFLIASKLLKSVSQGAATTCYVALSNETKRISGKYFADSNETNCSDLANDVSLALKLCTNSHTLIHDYLHLSLFNLSLL</sequence>
<dbReference type="PANTHER" id="PTHR24320:SF198">
    <property type="entry name" value="NAD(P)-BINDING ROSSMANN-FOLD SUPERFAMILY PROTEIN"/>
    <property type="match status" value="1"/>
</dbReference>
<evidence type="ECO:0008006" key="9">
    <source>
        <dbReference type="Google" id="ProtNLM"/>
    </source>
</evidence>
<evidence type="ECO:0000256" key="2">
    <source>
        <dbReference type="ARBA" id="ARBA00006484"/>
    </source>
</evidence>
<name>M4FA25_BRACM</name>
<dbReference type="Gene3D" id="3.40.50.720">
    <property type="entry name" value="NAD(P)-binding Rossmann-like Domain"/>
    <property type="match status" value="1"/>
</dbReference>
<comment type="subcellular location">
    <subcellularLocation>
        <location evidence="1">Plastid</location>
        <location evidence="1">Chloroplast</location>
    </subcellularLocation>
</comment>
<dbReference type="AlphaFoldDB" id="M4FA25"/>
<dbReference type="OMA" id="DSTHHQR"/>
<reference evidence="7" key="3">
    <citation type="submission" date="2023-03" db="UniProtKB">
        <authorList>
            <consortium name="EnsemblPlants"/>
        </authorList>
    </citation>
    <scope>IDENTIFICATION</scope>
    <source>
        <strain evidence="7">cv. Chiifu-401-42</strain>
    </source>
</reference>
<dbReference type="PRINTS" id="PR00081">
    <property type="entry name" value="GDHRDH"/>
</dbReference>
<keyword evidence="3" id="KW-0150">Chloroplast</keyword>
<reference evidence="7 8" key="1">
    <citation type="journal article" date="2011" name="Nat. Genet.">
        <title>The genome of the mesopolyploid crop species Brassica rapa.</title>
        <authorList>
            <consortium name="Brassica rapa Genome Sequencing Project Consortium"/>
            <person name="Wang X."/>
            <person name="Wang H."/>
            <person name="Wang J."/>
            <person name="Sun R."/>
            <person name="Wu J."/>
            <person name="Liu S."/>
            <person name="Bai Y."/>
            <person name="Mun J.H."/>
            <person name="Bancroft I."/>
            <person name="Cheng F."/>
            <person name="Huang S."/>
            <person name="Li X."/>
            <person name="Hua W."/>
            <person name="Wang J."/>
            <person name="Wang X."/>
            <person name="Freeling M."/>
            <person name="Pires J.C."/>
            <person name="Paterson A.H."/>
            <person name="Chalhoub B."/>
            <person name="Wang B."/>
            <person name="Hayward A."/>
            <person name="Sharpe A.G."/>
            <person name="Park B.S."/>
            <person name="Weisshaar B."/>
            <person name="Liu B."/>
            <person name="Li B."/>
            <person name="Liu B."/>
            <person name="Tong C."/>
            <person name="Song C."/>
            <person name="Duran C."/>
            <person name="Peng C."/>
            <person name="Geng C."/>
            <person name="Koh C."/>
            <person name="Lin C."/>
            <person name="Edwards D."/>
            <person name="Mu D."/>
            <person name="Shen D."/>
            <person name="Soumpourou E."/>
            <person name="Li F."/>
            <person name="Fraser F."/>
            <person name="Conant G."/>
            <person name="Lassalle G."/>
            <person name="King G.J."/>
            <person name="Bonnema G."/>
            <person name="Tang H."/>
            <person name="Wang H."/>
            <person name="Belcram H."/>
            <person name="Zhou H."/>
            <person name="Hirakawa H."/>
            <person name="Abe H."/>
            <person name="Guo H."/>
            <person name="Wang H."/>
            <person name="Jin H."/>
            <person name="Parkin I.A."/>
            <person name="Batley J."/>
            <person name="Kim J.S."/>
            <person name="Just J."/>
            <person name="Li J."/>
            <person name="Xu J."/>
            <person name="Deng J."/>
            <person name="Kim J.A."/>
            <person name="Li J."/>
            <person name="Yu J."/>
            <person name="Meng J."/>
            <person name="Wang J."/>
            <person name="Min J."/>
            <person name="Poulain J."/>
            <person name="Wang J."/>
            <person name="Hatakeyama K."/>
            <person name="Wu K."/>
            <person name="Wang L."/>
            <person name="Fang L."/>
            <person name="Trick M."/>
            <person name="Links M.G."/>
            <person name="Zhao M."/>
            <person name="Jin M."/>
            <person name="Ramchiary N."/>
            <person name="Drou N."/>
            <person name="Berkman P.J."/>
            <person name="Cai Q."/>
            <person name="Huang Q."/>
            <person name="Li R."/>
            <person name="Tabata S."/>
            <person name="Cheng S."/>
            <person name="Zhang S."/>
            <person name="Zhang S."/>
            <person name="Huang S."/>
            <person name="Sato S."/>
            <person name="Sun S."/>
            <person name="Kwon S.J."/>
            <person name="Choi S.R."/>
            <person name="Lee T.H."/>
            <person name="Fan W."/>
            <person name="Zhao X."/>
            <person name="Tan X."/>
            <person name="Xu X."/>
            <person name="Wang Y."/>
            <person name="Qiu Y."/>
            <person name="Yin Y."/>
            <person name="Li Y."/>
            <person name="Du Y."/>
            <person name="Liao Y."/>
            <person name="Lim Y."/>
            <person name="Narusaka Y."/>
            <person name="Wang Y."/>
            <person name="Wang Z."/>
            <person name="Li Z."/>
            <person name="Wang Z."/>
            <person name="Xiong Z."/>
            <person name="Zhang Z."/>
        </authorList>
    </citation>
    <scope>NUCLEOTIDE SEQUENCE [LARGE SCALE GENOMIC DNA]</scope>
    <source>
        <strain evidence="7 8">cv. Chiifu-401-42</strain>
    </source>
</reference>
<dbReference type="GO" id="GO:0016491">
    <property type="term" value="F:oxidoreductase activity"/>
    <property type="evidence" value="ECO:0007669"/>
    <property type="project" value="UniProtKB-KW"/>
</dbReference>
<accession>M4FA25</accession>
<evidence type="ECO:0000256" key="4">
    <source>
        <dbReference type="ARBA" id="ARBA00022640"/>
    </source>
</evidence>
<proteinExistence type="inferred from homology"/>
<dbReference type="Proteomes" id="UP000011750">
    <property type="component" value="Chromosome A10"/>
</dbReference>
<comment type="similarity">
    <text evidence="2 6">Belongs to the short-chain dehydrogenases/reductases (SDR) family.</text>
</comment>
<reference evidence="7 8" key="2">
    <citation type="journal article" date="2018" name="Hortic Res">
        <title>Improved Brassica rapa reference genome by single-molecule sequencing and chromosome conformation capture technologies.</title>
        <authorList>
            <person name="Zhang L."/>
            <person name="Cai X."/>
            <person name="Wu J."/>
            <person name="Liu M."/>
            <person name="Grob S."/>
            <person name="Cheng F."/>
            <person name="Liang J."/>
            <person name="Cai C."/>
            <person name="Liu Z."/>
            <person name="Liu B."/>
            <person name="Wang F."/>
            <person name="Li S."/>
            <person name="Liu F."/>
            <person name="Li X."/>
            <person name="Cheng L."/>
            <person name="Yang W."/>
            <person name="Li M.H."/>
            <person name="Grossniklaus U."/>
            <person name="Zheng H."/>
            <person name="Wang X."/>
        </authorList>
    </citation>
    <scope>NUCLEOTIDE SEQUENCE [LARGE SCALE GENOMIC DNA]</scope>
    <source>
        <strain evidence="7 8">cv. Chiifu-401-42</strain>
    </source>
</reference>
<dbReference type="InterPro" id="IPR002347">
    <property type="entry name" value="SDR_fam"/>
</dbReference>
<evidence type="ECO:0000313" key="8">
    <source>
        <dbReference type="Proteomes" id="UP000011750"/>
    </source>
</evidence>
<dbReference type="InterPro" id="IPR036291">
    <property type="entry name" value="NAD(P)-bd_dom_sf"/>
</dbReference>
<evidence type="ECO:0000256" key="6">
    <source>
        <dbReference type="RuleBase" id="RU000363"/>
    </source>
</evidence>
<dbReference type="PRINTS" id="PR00080">
    <property type="entry name" value="SDRFAMILY"/>
</dbReference>
<evidence type="ECO:0000256" key="5">
    <source>
        <dbReference type="ARBA" id="ARBA00023002"/>
    </source>
</evidence>
<dbReference type="Pfam" id="PF00106">
    <property type="entry name" value="adh_short"/>
    <property type="match status" value="1"/>
</dbReference>
<dbReference type="Gramene" id="Bra037939.1">
    <property type="protein sequence ID" value="Bra037939.1-P"/>
    <property type="gene ID" value="Bra037939"/>
</dbReference>
<dbReference type="SUPFAM" id="SSF51735">
    <property type="entry name" value="NAD(P)-binding Rossmann-fold domains"/>
    <property type="match status" value="1"/>
</dbReference>
<evidence type="ECO:0000256" key="1">
    <source>
        <dbReference type="ARBA" id="ARBA00004229"/>
    </source>
</evidence>
<dbReference type="FunCoup" id="M4FA25">
    <property type="interactions" value="816"/>
</dbReference>
<dbReference type="PANTHER" id="PTHR24320">
    <property type="entry name" value="RETINOL DEHYDROGENASE"/>
    <property type="match status" value="1"/>
</dbReference>
<keyword evidence="5" id="KW-0560">Oxidoreductase</keyword>
<keyword evidence="4" id="KW-0934">Plastid</keyword>
<keyword evidence="8" id="KW-1185">Reference proteome</keyword>
<dbReference type="CDD" id="cd05327">
    <property type="entry name" value="retinol-DH_like_SDR_c_like"/>
    <property type="match status" value="1"/>
</dbReference>
<dbReference type="GO" id="GO:0009507">
    <property type="term" value="C:chloroplast"/>
    <property type="evidence" value="ECO:0007669"/>
    <property type="project" value="UniProtKB-SubCell"/>
</dbReference>
<dbReference type="eggNOG" id="KOG1208">
    <property type="taxonomic scope" value="Eukaryota"/>
</dbReference>
<dbReference type="InParanoid" id="M4FA25"/>